<evidence type="ECO:0000256" key="1">
    <source>
        <dbReference type="SAM" id="Coils"/>
    </source>
</evidence>
<evidence type="ECO:0000313" key="4">
    <source>
        <dbReference type="EMBL" id="MPM08838.1"/>
    </source>
</evidence>
<keyword evidence="3" id="KW-1133">Transmembrane helix</keyword>
<gene>
    <name evidence="4" type="ORF">SDC9_55154</name>
</gene>
<keyword evidence="3" id="KW-0812">Transmembrane</keyword>
<comment type="caution">
    <text evidence="4">The sequence shown here is derived from an EMBL/GenBank/DDBJ whole genome shotgun (WGS) entry which is preliminary data.</text>
</comment>
<name>A0A644WZB3_9ZZZZ</name>
<evidence type="ECO:0000256" key="3">
    <source>
        <dbReference type="SAM" id="Phobius"/>
    </source>
</evidence>
<evidence type="ECO:0008006" key="5">
    <source>
        <dbReference type="Google" id="ProtNLM"/>
    </source>
</evidence>
<dbReference type="EMBL" id="VSSQ01001496">
    <property type="protein sequence ID" value="MPM08838.1"/>
    <property type="molecule type" value="Genomic_DNA"/>
</dbReference>
<accession>A0A644WZB3</accession>
<protein>
    <recommendedName>
        <fullName evidence="5">Cation diffusion facilitator family transporter</fullName>
    </recommendedName>
</protein>
<keyword evidence="3" id="KW-0472">Membrane</keyword>
<evidence type="ECO:0000256" key="2">
    <source>
        <dbReference type="SAM" id="MobiDB-lite"/>
    </source>
</evidence>
<sequence>MAKENAILDENQKFNEDLSGFPGFDELEEKLQSQLEEELAGLEFLQEEKEKIGNPDNLGNIIENVVWEQFINQIAVTAGEDFIKENNGLKLDLRNEAHIQEAENFKHGKIATHNNKIDYQKRYNEMRADFQTDPNMEINMAKNIHFDEKTKTYERFDKNKQEWVGKTRFNEDTKVWEDWDTRSSSWKKKLASDARKNFDKRTKDQKGSKTVAKDHTISVAEQIRDMDAAAHIDRKSRQDFAKSDANLNDLDAAANQSKNSLTMEDWLGNPRDDGQTQSEYFGLDEKALYKKDKEAREEYDKQKKEAENKSIKAGKQSQKEETFRIGGKALRAIFMQLLADLVKEIIAKLVKWFKSAEKGLDTLLGSLKEAIHSFISKMKTHMINVGNTVLSTVATAIIGPIFGTLKKVWILLKQGWKSLKDAVNYIKSPENKGKPIGRLLLETGKIIMAGLTGAGAIVLGEAIEKGLLAIPIFAVEIPLIGSLANIIGIFLGAVVAGIIGAIAINLIEKRIEKSQKIENVKDQISTGNKVLNLQHQVRIVSEAKLEHDKDNVVNAIKNRHAAATNTMSESLDNIAANCKEDKSIQTTLEDIDELLGELEEELL</sequence>
<organism evidence="4">
    <name type="scientific">bioreactor metagenome</name>
    <dbReference type="NCBI Taxonomy" id="1076179"/>
    <lineage>
        <taxon>unclassified sequences</taxon>
        <taxon>metagenomes</taxon>
        <taxon>ecological metagenomes</taxon>
    </lineage>
</organism>
<feature type="transmembrane region" description="Helical" evidence="3">
    <location>
        <begin position="385"/>
        <end position="405"/>
    </location>
</feature>
<keyword evidence="1" id="KW-0175">Coiled coil</keyword>
<dbReference type="AlphaFoldDB" id="A0A644WZB3"/>
<proteinExistence type="predicted"/>
<reference evidence="4" key="1">
    <citation type="submission" date="2019-08" db="EMBL/GenBank/DDBJ databases">
        <authorList>
            <person name="Kucharzyk K."/>
            <person name="Murdoch R.W."/>
            <person name="Higgins S."/>
            <person name="Loffler F."/>
        </authorList>
    </citation>
    <scope>NUCLEOTIDE SEQUENCE</scope>
</reference>
<feature type="coiled-coil region" evidence="1">
    <location>
        <begin position="289"/>
        <end position="316"/>
    </location>
</feature>
<feature type="region of interest" description="Disordered" evidence="2">
    <location>
        <begin position="193"/>
        <end position="214"/>
    </location>
</feature>
<feature type="transmembrane region" description="Helical" evidence="3">
    <location>
        <begin position="483"/>
        <end position="507"/>
    </location>
</feature>